<proteinExistence type="predicted"/>
<evidence type="ECO:0000313" key="11">
    <source>
        <dbReference type="Proteomes" id="UP000605986"/>
    </source>
</evidence>
<dbReference type="EMBL" id="JAADJG010000755">
    <property type="protein sequence ID" value="KAF4437484.1"/>
    <property type="molecule type" value="Genomic_DNA"/>
</dbReference>
<feature type="transmembrane region" description="Helical" evidence="8">
    <location>
        <begin position="240"/>
        <end position="259"/>
    </location>
</feature>
<dbReference type="SUPFAM" id="SSF103473">
    <property type="entry name" value="MFS general substrate transporter"/>
    <property type="match status" value="1"/>
</dbReference>
<comment type="subcellular location">
    <subcellularLocation>
        <location evidence="1">Membrane</location>
        <topology evidence="1">Multi-pass membrane protein</topology>
    </subcellularLocation>
</comment>
<dbReference type="Gene3D" id="1.20.1720.10">
    <property type="entry name" value="Multidrug resistance protein D"/>
    <property type="match status" value="1"/>
</dbReference>
<dbReference type="InterPro" id="IPR036259">
    <property type="entry name" value="MFS_trans_sf"/>
</dbReference>
<evidence type="ECO:0000256" key="7">
    <source>
        <dbReference type="SAM" id="MobiDB-lite"/>
    </source>
</evidence>
<feature type="transmembrane region" description="Helical" evidence="8">
    <location>
        <begin position="510"/>
        <end position="528"/>
    </location>
</feature>
<evidence type="ECO:0000256" key="3">
    <source>
        <dbReference type="ARBA" id="ARBA00022692"/>
    </source>
</evidence>
<dbReference type="OrthoDB" id="10021397at2759"/>
<dbReference type="InterPro" id="IPR020846">
    <property type="entry name" value="MFS_dom"/>
</dbReference>
<feature type="transmembrane region" description="Helical" evidence="8">
    <location>
        <begin position="110"/>
        <end position="130"/>
    </location>
</feature>
<dbReference type="PROSITE" id="PS50850">
    <property type="entry name" value="MFS"/>
    <property type="match status" value="1"/>
</dbReference>
<evidence type="ECO:0000313" key="10">
    <source>
        <dbReference type="EMBL" id="KAF4437484.1"/>
    </source>
</evidence>
<feature type="domain" description="Major facilitator superfamily (MFS) profile" evidence="9">
    <location>
        <begin position="46"/>
        <end position="533"/>
    </location>
</feature>
<feature type="transmembrane region" description="Helical" evidence="8">
    <location>
        <begin position="440"/>
        <end position="459"/>
    </location>
</feature>
<feature type="region of interest" description="Disordered" evidence="7">
    <location>
        <begin position="1"/>
        <end position="31"/>
    </location>
</feature>
<evidence type="ECO:0000259" key="9">
    <source>
        <dbReference type="PROSITE" id="PS50850"/>
    </source>
</evidence>
<keyword evidence="4 8" id="KW-1133">Transmembrane helix</keyword>
<feature type="transmembrane region" description="Helical" evidence="8">
    <location>
        <begin position="42"/>
        <end position="61"/>
    </location>
</feature>
<keyword evidence="11" id="KW-1185">Reference proteome</keyword>
<feature type="transmembrane region" description="Helical" evidence="8">
    <location>
        <begin position="271"/>
        <end position="288"/>
    </location>
</feature>
<organism evidence="10 11">
    <name type="scientific">Fusarium austroafricanum</name>
    <dbReference type="NCBI Taxonomy" id="2364996"/>
    <lineage>
        <taxon>Eukaryota</taxon>
        <taxon>Fungi</taxon>
        <taxon>Dikarya</taxon>
        <taxon>Ascomycota</taxon>
        <taxon>Pezizomycotina</taxon>
        <taxon>Sordariomycetes</taxon>
        <taxon>Hypocreomycetidae</taxon>
        <taxon>Hypocreales</taxon>
        <taxon>Nectriaceae</taxon>
        <taxon>Fusarium</taxon>
        <taxon>Fusarium concolor species complex</taxon>
    </lineage>
</organism>
<dbReference type="PANTHER" id="PTHR23501:SF153">
    <property type="entry name" value="AFLATOXIN EFFLUX PUMP, PUTATIVE-RELATED"/>
    <property type="match status" value="1"/>
</dbReference>
<dbReference type="GO" id="GO:0005886">
    <property type="term" value="C:plasma membrane"/>
    <property type="evidence" value="ECO:0007669"/>
    <property type="project" value="TreeGrafter"/>
</dbReference>
<dbReference type="PRINTS" id="PR01035">
    <property type="entry name" value="TCRTETA"/>
</dbReference>
<gene>
    <name evidence="10" type="ORF">F53441_13021</name>
</gene>
<dbReference type="InterPro" id="IPR001958">
    <property type="entry name" value="Tet-R_TetA/multi-R_MdtG-like"/>
</dbReference>
<comment type="caution">
    <text evidence="10">The sequence shown here is derived from an EMBL/GenBank/DDBJ whole genome shotgun (WGS) entry which is preliminary data.</text>
</comment>
<protein>
    <recommendedName>
        <fullName evidence="9">Major facilitator superfamily (MFS) profile domain-containing protein</fullName>
    </recommendedName>
</protein>
<evidence type="ECO:0000256" key="1">
    <source>
        <dbReference type="ARBA" id="ARBA00004141"/>
    </source>
</evidence>
<accession>A0A8H4JV18</accession>
<dbReference type="Proteomes" id="UP000605986">
    <property type="component" value="Unassembled WGS sequence"/>
</dbReference>
<sequence>MSAMDEKSFKDAERPSSQPSASGSKPSSDDAAVEKIYPPKKVILPTMFALFLVFFLVALDRTIIGTAIPTISTEFNSFGDIAWYESAFLLPLCVFQLSFGLVFKYYSTKWVLFALTAIFGLGSIVCAAAPNSNALIVGRAITGIGGAGIGSGALFYITLLFPLHERPKYLGSMGSAFGISSILGPILGGYLTSVTWRWCFWINVPIGGVSLVLLCLLAPNRPPPSKPAESWRQRFLDLDPLGFLFIAGSVVCLLFALEFGKQDQQWSSGRVIALFVVFAVLLVNFAAYQGWRKDKATVPPRILFQRTVLFSCLTAFALGTVMVIYSYYLPVWFQVVKGKSPQTSGLALIALLLSMVVFVILSGVLVGMVGYAAPFAIAGSAILIVGAALICTWTPDVTTGKWIGYQIITGVGMGFSLQIPAIAVQTVLSESDSSIGLSTLNFFNFLGGTIFVTVSQALFEGKLKSSIGKLVSGVNVHQLTNSGATKLWDYVPSDKAQVVLKAYNNSMREIWYIGFGMACFALVASFGIEWRNTKAGMKNEPAGPVA</sequence>
<dbReference type="GO" id="GO:0022857">
    <property type="term" value="F:transmembrane transporter activity"/>
    <property type="evidence" value="ECO:0007669"/>
    <property type="project" value="InterPro"/>
</dbReference>
<keyword evidence="3 8" id="KW-0812">Transmembrane</keyword>
<dbReference type="FunFam" id="1.20.1250.20:FF:000196">
    <property type="entry name" value="MFS toxin efflux pump (AflT)"/>
    <property type="match status" value="1"/>
</dbReference>
<evidence type="ECO:0000256" key="8">
    <source>
        <dbReference type="SAM" id="Phobius"/>
    </source>
</evidence>
<feature type="compositionally biased region" description="Basic and acidic residues" evidence="7">
    <location>
        <begin position="1"/>
        <end position="14"/>
    </location>
</feature>
<evidence type="ECO:0000256" key="4">
    <source>
        <dbReference type="ARBA" id="ARBA00022989"/>
    </source>
</evidence>
<keyword evidence="6" id="KW-0325">Glycoprotein</keyword>
<dbReference type="Pfam" id="PF07690">
    <property type="entry name" value="MFS_1"/>
    <property type="match status" value="1"/>
</dbReference>
<reference evidence="10" key="1">
    <citation type="submission" date="2020-01" db="EMBL/GenBank/DDBJ databases">
        <title>Identification and distribution of gene clusters putatively required for synthesis of sphingolipid metabolism inhibitors in phylogenetically diverse species of the filamentous fungus Fusarium.</title>
        <authorList>
            <person name="Kim H.-S."/>
            <person name="Busman M."/>
            <person name="Brown D.W."/>
            <person name="Divon H."/>
            <person name="Uhlig S."/>
            <person name="Proctor R.H."/>
        </authorList>
    </citation>
    <scope>NUCLEOTIDE SEQUENCE</scope>
    <source>
        <strain evidence="10">NRRL 53441</strain>
    </source>
</reference>
<feature type="transmembrane region" description="Helical" evidence="8">
    <location>
        <begin position="169"/>
        <end position="188"/>
    </location>
</feature>
<feature type="transmembrane region" description="Helical" evidence="8">
    <location>
        <begin position="200"/>
        <end position="219"/>
    </location>
</feature>
<keyword evidence="5 8" id="KW-0472">Membrane</keyword>
<dbReference type="PANTHER" id="PTHR23501">
    <property type="entry name" value="MAJOR FACILITATOR SUPERFAMILY"/>
    <property type="match status" value="1"/>
</dbReference>
<evidence type="ECO:0000256" key="5">
    <source>
        <dbReference type="ARBA" id="ARBA00023136"/>
    </source>
</evidence>
<dbReference type="CDD" id="cd17502">
    <property type="entry name" value="MFS_Azr1_MDR_like"/>
    <property type="match status" value="1"/>
</dbReference>
<dbReference type="InterPro" id="IPR011701">
    <property type="entry name" value="MFS"/>
</dbReference>
<feature type="transmembrane region" description="Helical" evidence="8">
    <location>
        <begin position="348"/>
        <end position="368"/>
    </location>
</feature>
<name>A0A8H4JV18_9HYPO</name>
<evidence type="ECO:0000256" key="6">
    <source>
        <dbReference type="ARBA" id="ARBA00023180"/>
    </source>
</evidence>
<feature type="transmembrane region" description="Helical" evidence="8">
    <location>
        <begin position="81"/>
        <end position="103"/>
    </location>
</feature>
<feature type="transmembrane region" description="Helical" evidence="8">
    <location>
        <begin position="308"/>
        <end position="328"/>
    </location>
</feature>
<feature type="transmembrane region" description="Helical" evidence="8">
    <location>
        <begin position="375"/>
        <end position="395"/>
    </location>
</feature>
<dbReference type="AlphaFoldDB" id="A0A8H4JV18"/>
<dbReference type="Gene3D" id="1.20.1250.20">
    <property type="entry name" value="MFS general substrate transporter like domains"/>
    <property type="match status" value="1"/>
</dbReference>
<feature type="transmembrane region" description="Helical" evidence="8">
    <location>
        <begin position="407"/>
        <end position="428"/>
    </location>
</feature>
<feature type="compositionally biased region" description="Low complexity" evidence="7">
    <location>
        <begin position="15"/>
        <end position="26"/>
    </location>
</feature>
<feature type="transmembrane region" description="Helical" evidence="8">
    <location>
        <begin position="136"/>
        <end position="157"/>
    </location>
</feature>
<evidence type="ECO:0000256" key="2">
    <source>
        <dbReference type="ARBA" id="ARBA00022448"/>
    </source>
</evidence>
<keyword evidence="2" id="KW-0813">Transport</keyword>